<dbReference type="SMART" id="SM00116">
    <property type="entry name" value="CBS"/>
    <property type="match status" value="2"/>
</dbReference>
<dbReference type="SUPFAM" id="SSF54631">
    <property type="entry name" value="CBS-domain pair"/>
    <property type="match status" value="1"/>
</dbReference>
<evidence type="ECO:0000256" key="1">
    <source>
        <dbReference type="ARBA" id="ARBA00023122"/>
    </source>
</evidence>
<feature type="domain" description="CBS" evidence="4">
    <location>
        <begin position="7"/>
        <end position="65"/>
    </location>
</feature>
<dbReference type="RefSeq" id="WP_418159248.1">
    <property type="nucleotide sequence ID" value="NZ_JBBLZC010000008.1"/>
</dbReference>
<accession>A0ABU8XQS0</accession>
<keyword evidence="6" id="KW-1185">Reference proteome</keyword>
<gene>
    <name evidence="5" type="ORF">U1T56_09555</name>
</gene>
<evidence type="ECO:0000313" key="5">
    <source>
        <dbReference type="EMBL" id="MEK0083396.1"/>
    </source>
</evidence>
<dbReference type="InterPro" id="IPR000644">
    <property type="entry name" value="CBS_dom"/>
</dbReference>
<comment type="caution">
    <text evidence="5">The sequence shown here is derived from an EMBL/GenBank/DDBJ whole genome shotgun (WGS) entry which is preliminary data.</text>
</comment>
<dbReference type="Gene3D" id="3.10.580.10">
    <property type="entry name" value="CBS-domain"/>
    <property type="match status" value="1"/>
</dbReference>
<protein>
    <submittedName>
        <fullName evidence="5">CBS domain-containing protein</fullName>
    </submittedName>
</protein>
<evidence type="ECO:0000259" key="4">
    <source>
        <dbReference type="PROSITE" id="PS51371"/>
    </source>
</evidence>
<feature type="domain" description="CBS" evidence="4">
    <location>
        <begin position="71"/>
        <end position="128"/>
    </location>
</feature>
<feature type="region of interest" description="Disordered" evidence="3">
    <location>
        <begin position="128"/>
        <end position="147"/>
    </location>
</feature>
<dbReference type="PROSITE" id="PS51371">
    <property type="entry name" value="CBS"/>
    <property type="match status" value="2"/>
</dbReference>
<name>A0ABU8XQS0_9PROT</name>
<feature type="compositionally biased region" description="Basic and acidic residues" evidence="3">
    <location>
        <begin position="137"/>
        <end position="147"/>
    </location>
</feature>
<keyword evidence="1 2" id="KW-0129">CBS domain</keyword>
<dbReference type="Proteomes" id="UP001375743">
    <property type="component" value="Unassembled WGS sequence"/>
</dbReference>
<dbReference type="InterPro" id="IPR046342">
    <property type="entry name" value="CBS_dom_sf"/>
</dbReference>
<evidence type="ECO:0000313" key="6">
    <source>
        <dbReference type="Proteomes" id="UP001375743"/>
    </source>
</evidence>
<organism evidence="5 6">
    <name type="scientific">Benzoatithermus flavus</name>
    <dbReference type="NCBI Taxonomy" id="3108223"/>
    <lineage>
        <taxon>Bacteria</taxon>
        <taxon>Pseudomonadati</taxon>
        <taxon>Pseudomonadota</taxon>
        <taxon>Alphaproteobacteria</taxon>
        <taxon>Geminicoccales</taxon>
        <taxon>Geminicoccaceae</taxon>
        <taxon>Benzoatithermus</taxon>
    </lineage>
</organism>
<reference evidence="5 6" key="1">
    <citation type="submission" date="2024-01" db="EMBL/GenBank/DDBJ databases">
        <title>Multi-omics insights into the function and evolution of sodium benzoate biodegradation pathways in Benzoatithermus flavus gen. nov., sp. nov. from hot spring.</title>
        <authorList>
            <person name="Hu C.-J."/>
            <person name="Li W.-J."/>
        </authorList>
    </citation>
    <scope>NUCLEOTIDE SEQUENCE [LARGE SCALE GENOMIC DNA]</scope>
    <source>
        <strain evidence="5 6">SYSU G07066</strain>
    </source>
</reference>
<evidence type="ECO:0000256" key="2">
    <source>
        <dbReference type="PROSITE-ProRule" id="PRU00703"/>
    </source>
</evidence>
<dbReference type="InterPro" id="IPR051257">
    <property type="entry name" value="Diverse_CBS-Domain"/>
</dbReference>
<evidence type="ECO:0000256" key="3">
    <source>
        <dbReference type="SAM" id="MobiDB-lite"/>
    </source>
</evidence>
<proteinExistence type="predicted"/>
<dbReference type="PANTHER" id="PTHR43080">
    <property type="entry name" value="CBS DOMAIN-CONTAINING PROTEIN CBSX3, MITOCHONDRIAL"/>
    <property type="match status" value="1"/>
</dbReference>
<dbReference type="CDD" id="cd04622">
    <property type="entry name" value="CBS_pair_HRP1_like"/>
    <property type="match status" value="1"/>
</dbReference>
<dbReference type="PANTHER" id="PTHR43080:SF2">
    <property type="entry name" value="CBS DOMAIN-CONTAINING PROTEIN"/>
    <property type="match status" value="1"/>
</dbReference>
<dbReference type="EMBL" id="JBBLZC010000008">
    <property type="protein sequence ID" value="MEK0083396.1"/>
    <property type="molecule type" value="Genomic_DNA"/>
</dbReference>
<sequence length="147" mass="16139">MKVSDVMTRTVKTTTPDVTIREAARLMADLDAGILPVAQGDRLVGMITDRDITVRAVAQGKGPDTRVEEAMTRDVKYCYEDEQLDHVVKNMARLKVQRLPVMDRNKRLVGIVSLGDIAIQGDSSLTDTAVTGIKEPGGPHDQSEQKH</sequence>
<dbReference type="Pfam" id="PF00571">
    <property type="entry name" value="CBS"/>
    <property type="match status" value="2"/>
</dbReference>